<feature type="binding site" evidence="6">
    <location>
        <begin position="148"/>
        <end position="151"/>
    </location>
    <ligand>
        <name>substrate</name>
    </ligand>
</feature>
<dbReference type="Proteomes" id="UP000191153">
    <property type="component" value="Unassembled WGS sequence"/>
</dbReference>
<dbReference type="UniPathway" id="UPA00554">
    <property type="reaction ID" value="UER00611"/>
</dbReference>
<dbReference type="Pfam" id="PF00056">
    <property type="entry name" value="Ldh_1_N"/>
    <property type="match status" value="1"/>
</dbReference>
<gene>
    <name evidence="6" type="primary">ldh</name>
    <name evidence="11" type="ORF">SAMN02745174_01821</name>
</gene>
<sequence>MKTRKVGIIGVGHVGSHCALAMILQGACDELTLVDIDKQKAKSQAIDCMDTISFLPHRTIIKDGEIDDLTDMDIIVISVGNLTADKNRLNELKGSIEMVKSFVPQIVKNGFKGIFVVITNPVDIVTYYVQKLSGFPHNRVIGTGTGLDSARLRKVLSQTTNVDPRSIQAFMLGEHGDSQVANFSTGTINCKPILDYLKENEDTIGKLDLDQLEHKVAQGAWDIYAGKNCTEYGIGCTCSDLVQNIFHNERRVIACSAYLQGEYDYEGIYIGVPAIIGKDGLETIIELPLDERERTKFKKSCEIMSSYIEMAKNY</sequence>
<dbReference type="Gene3D" id="3.90.110.10">
    <property type="entry name" value="Lactate dehydrogenase/glycoside hydrolase, family 4, C-terminal"/>
    <property type="match status" value="1"/>
</dbReference>
<dbReference type="NCBIfam" id="TIGR01771">
    <property type="entry name" value="L-LDH-NAD"/>
    <property type="match status" value="1"/>
</dbReference>
<dbReference type="PRINTS" id="PR00086">
    <property type="entry name" value="LLDHDRGNASE"/>
</dbReference>
<dbReference type="SUPFAM" id="SSF56327">
    <property type="entry name" value="LDH C-terminal domain-like"/>
    <property type="match status" value="1"/>
</dbReference>
<keyword evidence="5 6" id="KW-0520">NAD</keyword>
<dbReference type="Pfam" id="PF02866">
    <property type="entry name" value="Ldh_1_C"/>
    <property type="match status" value="1"/>
</dbReference>
<feature type="binding site" evidence="6">
    <location>
        <position position="230"/>
    </location>
    <ligand>
        <name>substrate</name>
    </ligand>
</feature>
<dbReference type="CDD" id="cd05291">
    <property type="entry name" value="HicDH_like"/>
    <property type="match status" value="1"/>
</dbReference>
<comment type="subunit">
    <text evidence="6">Homotetramer.</text>
</comment>
<evidence type="ECO:0000259" key="10">
    <source>
        <dbReference type="Pfam" id="PF02866"/>
    </source>
</evidence>
<feature type="binding site" evidence="6 8">
    <location>
        <begin position="118"/>
        <end position="120"/>
    </location>
    <ligand>
        <name>NAD(+)</name>
        <dbReference type="ChEBI" id="CHEBI:57540"/>
    </ligand>
</feature>
<feature type="binding site" evidence="6">
    <location>
        <position position="88"/>
    </location>
    <ligand>
        <name>substrate</name>
    </ligand>
</feature>
<dbReference type="InterPro" id="IPR018177">
    <property type="entry name" value="L-lactate_DH_AS"/>
</dbReference>
<feature type="binding site" evidence="6">
    <location>
        <position position="40"/>
    </location>
    <ligand>
        <name>NAD(+)</name>
        <dbReference type="ChEBI" id="CHEBI:57540"/>
    </ligand>
</feature>
<dbReference type="RefSeq" id="WP_078694282.1">
    <property type="nucleotide sequence ID" value="NZ_FUWX01000013.1"/>
</dbReference>
<keyword evidence="6" id="KW-0963">Cytoplasm</keyword>
<dbReference type="Gene3D" id="3.40.50.720">
    <property type="entry name" value="NAD(P)-binding Rossmann-like Domain"/>
    <property type="match status" value="1"/>
</dbReference>
<dbReference type="STRING" id="180163.SAMN02745174_01821"/>
<evidence type="ECO:0000256" key="7">
    <source>
        <dbReference type="PIRSR" id="PIRSR000102-1"/>
    </source>
</evidence>
<keyword evidence="4 6" id="KW-0560">Oxidoreductase</keyword>
<dbReference type="AlphaFoldDB" id="A0A1T4P862"/>
<evidence type="ECO:0000256" key="5">
    <source>
        <dbReference type="ARBA" id="ARBA00023027"/>
    </source>
</evidence>
<dbReference type="GO" id="GO:0004459">
    <property type="term" value="F:L-lactate dehydrogenase (NAD+) activity"/>
    <property type="evidence" value="ECO:0007669"/>
    <property type="project" value="UniProtKB-UniRule"/>
</dbReference>
<feature type="binding site" evidence="6">
    <location>
        <position position="143"/>
    </location>
    <ligand>
        <name>NAD(+)</name>
        <dbReference type="ChEBI" id="CHEBI:57540"/>
    </ligand>
</feature>
<dbReference type="EC" id="1.1.1.27" evidence="3 6"/>
<comment type="pathway">
    <text evidence="1 6">Fermentation; pyruvate fermentation to lactate; (S)-lactate from pyruvate: step 1/1.</text>
</comment>
<dbReference type="OrthoDB" id="9802969at2"/>
<dbReference type="InterPro" id="IPR022383">
    <property type="entry name" value="Lactate/malate_DH_C"/>
</dbReference>
<evidence type="ECO:0000256" key="4">
    <source>
        <dbReference type="ARBA" id="ARBA00023002"/>
    </source>
</evidence>
<evidence type="ECO:0000256" key="2">
    <source>
        <dbReference type="ARBA" id="ARBA00006054"/>
    </source>
</evidence>
<evidence type="ECO:0000259" key="9">
    <source>
        <dbReference type="Pfam" id="PF00056"/>
    </source>
</evidence>
<feature type="domain" description="Lactate/malate dehydrogenase C-terminal" evidence="10">
    <location>
        <begin position="145"/>
        <end position="312"/>
    </location>
</feature>
<accession>A0A1T4P862</accession>
<comment type="catalytic activity">
    <reaction evidence="6">
        <text>(S)-lactate + NAD(+) = pyruvate + NADH + H(+)</text>
        <dbReference type="Rhea" id="RHEA:23444"/>
        <dbReference type="ChEBI" id="CHEBI:15361"/>
        <dbReference type="ChEBI" id="CHEBI:15378"/>
        <dbReference type="ChEBI" id="CHEBI:16651"/>
        <dbReference type="ChEBI" id="CHEBI:57540"/>
        <dbReference type="ChEBI" id="CHEBI:57945"/>
        <dbReference type="EC" id="1.1.1.27"/>
    </reaction>
</comment>
<dbReference type="NCBIfam" id="NF000824">
    <property type="entry name" value="PRK00066.1"/>
    <property type="match status" value="1"/>
</dbReference>
<dbReference type="InterPro" id="IPR015955">
    <property type="entry name" value="Lactate_DH/Glyco_Ohase_4_C"/>
</dbReference>
<dbReference type="InterPro" id="IPR036291">
    <property type="entry name" value="NAD(P)-bd_dom_sf"/>
</dbReference>
<dbReference type="GO" id="GO:0006096">
    <property type="term" value="P:glycolytic process"/>
    <property type="evidence" value="ECO:0007669"/>
    <property type="project" value="UniProtKB-UniRule"/>
</dbReference>
<protein>
    <recommendedName>
        <fullName evidence="3 6">L-lactate dehydrogenase</fullName>
        <shortName evidence="6">L-LDH</shortName>
        <ecNumber evidence="3 6">1.1.1.27</ecNumber>
    </recommendedName>
</protein>
<feature type="domain" description="Lactate/malate dehydrogenase N-terminal" evidence="9">
    <location>
        <begin position="5"/>
        <end position="142"/>
    </location>
</feature>
<feature type="binding site" evidence="6">
    <location>
        <position position="101"/>
    </location>
    <ligand>
        <name>NAD(+)</name>
        <dbReference type="ChEBI" id="CHEBI:57540"/>
    </ligand>
</feature>
<comment type="subcellular location">
    <subcellularLocation>
        <location evidence="6">Cytoplasm</location>
    </subcellularLocation>
</comment>
<keyword evidence="12" id="KW-1185">Reference proteome</keyword>
<feature type="binding site" evidence="6">
    <location>
        <position position="14"/>
    </location>
    <ligand>
        <name>NAD(+)</name>
        <dbReference type="ChEBI" id="CHEBI:57540"/>
    </ligand>
</feature>
<reference evidence="11 12" key="1">
    <citation type="submission" date="2017-02" db="EMBL/GenBank/DDBJ databases">
        <authorList>
            <person name="Peterson S.W."/>
        </authorList>
    </citation>
    <scope>NUCLEOTIDE SEQUENCE [LARGE SCALE GENOMIC DNA]</scope>
    <source>
        <strain evidence="11 12">ATCC 700028</strain>
    </source>
</reference>
<dbReference type="PANTHER" id="PTHR43128">
    <property type="entry name" value="L-2-HYDROXYCARBOXYLATE DEHYDROGENASE (NAD(P)(+))"/>
    <property type="match status" value="1"/>
</dbReference>
<evidence type="ECO:0000256" key="3">
    <source>
        <dbReference type="ARBA" id="ARBA00012967"/>
    </source>
</evidence>
<feature type="binding site" evidence="8">
    <location>
        <begin position="10"/>
        <end position="15"/>
    </location>
    <ligand>
        <name>NAD(+)</name>
        <dbReference type="ChEBI" id="CHEBI:57540"/>
    </ligand>
</feature>
<evidence type="ECO:0000313" key="11">
    <source>
        <dbReference type="EMBL" id="SJZ87733.1"/>
    </source>
</evidence>
<comment type="similarity">
    <text evidence="2 6">Belongs to the LDH/MDH superfamily. LDH family.</text>
</comment>
<comment type="caution">
    <text evidence="6">Lacks conserved residue(s) required for the propagation of feature annotation.</text>
</comment>
<dbReference type="EMBL" id="FUWX01000013">
    <property type="protein sequence ID" value="SJZ87733.1"/>
    <property type="molecule type" value="Genomic_DNA"/>
</dbReference>
<dbReference type="InterPro" id="IPR001557">
    <property type="entry name" value="L-lactate/malate_DH"/>
</dbReference>
<dbReference type="PROSITE" id="PS00064">
    <property type="entry name" value="L_LDH"/>
    <property type="match status" value="1"/>
</dbReference>
<dbReference type="InterPro" id="IPR001236">
    <property type="entry name" value="Lactate/malate_DH_N"/>
</dbReference>
<dbReference type="InterPro" id="IPR011304">
    <property type="entry name" value="L-lactate_DH"/>
</dbReference>
<feature type="active site" description="Proton acceptor" evidence="6 7">
    <location>
        <position position="175"/>
    </location>
</feature>
<dbReference type="HAMAP" id="MF_00488">
    <property type="entry name" value="Lactate_dehydrog"/>
    <property type="match status" value="1"/>
</dbReference>
<feature type="binding site" evidence="6 8">
    <location>
        <position position="35"/>
    </location>
    <ligand>
        <name>NAD(+)</name>
        <dbReference type="ChEBI" id="CHEBI:57540"/>
    </ligand>
</feature>
<dbReference type="PANTHER" id="PTHR43128:SF31">
    <property type="entry name" value="L-LACTATE DEHYDROGENASE"/>
    <property type="match status" value="1"/>
</dbReference>
<dbReference type="PIRSF" id="PIRSF000102">
    <property type="entry name" value="Lac_mal_DH"/>
    <property type="match status" value="1"/>
</dbReference>
<evidence type="ECO:0000313" key="12">
    <source>
        <dbReference type="Proteomes" id="UP000191153"/>
    </source>
</evidence>
<dbReference type="GO" id="GO:0005737">
    <property type="term" value="C:cytoplasm"/>
    <property type="evidence" value="ECO:0007669"/>
    <property type="project" value="UniProtKB-SubCell"/>
</dbReference>
<evidence type="ECO:0000256" key="6">
    <source>
        <dbReference type="HAMAP-Rule" id="MF_00488"/>
    </source>
</evidence>
<organism evidence="11 12">
    <name type="scientific">Cetobacterium ceti</name>
    <dbReference type="NCBI Taxonomy" id="180163"/>
    <lineage>
        <taxon>Bacteria</taxon>
        <taxon>Fusobacteriati</taxon>
        <taxon>Fusobacteriota</taxon>
        <taxon>Fusobacteriia</taxon>
        <taxon>Fusobacteriales</taxon>
        <taxon>Fusobacteriaceae</taxon>
        <taxon>Cetobacterium</taxon>
    </lineage>
</organism>
<dbReference type="GO" id="GO:0006089">
    <property type="term" value="P:lactate metabolic process"/>
    <property type="evidence" value="ECO:0007669"/>
    <property type="project" value="TreeGrafter"/>
</dbReference>
<evidence type="ECO:0000256" key="8">
    <source>
        <dbReference type="PIRSR" id="PIRSR000102-3"/>
    </source>
</evidence>
<name>A0A1T4P862_9FUSO</name>
<proteinExistence type="inferred from homology"/>
<feature type="binding site" evidence="6">
    <location>
        <begin position="120"/>
        <end position="123"/>
    </location>
    <ligand>
        <name>substrate</name>
    </ligand>
</feature>
<dbReference type="SUPFAM" id="SSF51735">
    <property type="entry name" value="NAD(P)-binding Rossmann-fold domains"/>
    <property type="match status" value="1"/>
</dbReference>
<comment type="function">
    <text evidence="6">Catalyzes the conversion of lactate to pyruvate.</text>
</comment>
<evidence type="ECO:0000256" key="1">
    <source>
        <dbReference type="ARBA" id="ARBA00004843"/>
    </source>
</evidence>